<sequence length="284" mass="31587">MDKSLENMYGCLSHHPAISDKVRNDECIKIFIGSDTEHSDIAQKMHVHKKRFDVKSDFAFLEKTSPDDIKQKISDCDLFIFLYASSTLKNASPQGPEYLTKIRSFITESWKKSVNKGNSIVGYLEKGHKWTSIDGSGNIDVIPGEIASHIKSLNGSVSFSGTFLSTAPFAIKYGVVNDMMTINIKEGEIIGFDCENDEFSQDFNLYLNHNHGNRIVEEFGIGTNMGVKALYGRNAGFEERHPGLHLGLGGGVKGSHHLDLIFSGGKIAFDQTVFFDNGYVNDFR</sequence>
<dbReference type="Pfam" id="PF26231">
    <property type="entry name" value="CgnE_B"/>
    <property type="match status" value="1"/>
</dbReference>
<keyword evidence="2" id="KW-0645">Protease</keyword>
<gene>
    <name evidence="2" type="ORF">PH362_01790</name>
</gene>
<comment type="caution">
    <text evidence="2">The sequence shown here is derived from an EMBL/GenBank/DDBJ whole genome shotgun (WGS) entry which is preliminary data.</text>
</comment>
<organism evidence="2 3">
    <name type="scientific">Photorhabdus bodei</name>
    <dbReference type="NCBI Taxonomy" id="2029681"/>
    <lineage>
        <taxon>Bacteria</taxon>
        <taxon>Pseudomonadati</taxon>
        <taxon>Pseudomonadota</taxon>
        <taxon>Gammaproteobacteria</taxon>
        <taxon>Enterobacterales</taxon>
        <taxon>Morganellaceae</taxon>
        <taxon>Photorhabdus</taxon>
    </lineage>
</organism>
<dbReference type="Proteomes" id="UP001212996">
    <property type="component" value="Unassembled WGS sequence"/>
</dbReference>
<keyword evidence="2" id="KW-0378">Hydrolase</keyword>
<dbReference type="InterPro" id="IPR058799">
    <property type="entry name" value="CgnE_B"/>
</dbReference>
<name>A0AAW6BFW7_9GAMM</name>
<evidence type="ECO:0000313" key="2">
    <source>
        <dbReference type="EMBL" id="MDB6370725.1"/>
    </source>
</evidence>
<dbReference type="EMBL" id="JAQMFO010000002">
    <property type="protein sequence ID" value="MDB6370725.1"/>
    <property type="molecule type" value="Genomic_DNA"/>
</dbReference>
<dbReference type="GO" id="GO:0004177">
    <property type="term" value="F:aminopeptidase activity"/>
    <property type="evidence" value="ECO:0007669"/>
    <property type="project" value="UniProtKB-KW"/>
</dbReference>
<proteinExistence type="predicted"/>
<keyword evidence="2" id="KW-0031">Aminopeptidase</keyword>
<dbReference type="AlphaFoldDB" id="A0AAW6BFW7"/>
<feature type="domain" description="Crocagin biosynthetic protein CgnE/B" evidence="1">
    <location>
        <begin position="180"/>
        <end position="268"/>
    </location>
</feature>
<evidence type="ECO:0000313" key="3">
    <source>
        <dbReference type="Proteomes" id="UP001212996"/>
    </source>
</evidence>
<accession>A0AAW6BFW7</accession>
<dbReference type="SUPFAM" id="SSF144052">
    <property type="entry name" value="Thermophilic metalloprotease-like"/>
    <property type="match status" value="1"/>
</dbReference>
<reference evidence="2" key="1">
    <citation type="submission" date="2023-01" db="EMBL/GenBank/DDBJ databases">
        <title>Genome sequencing of Photorhabdus bodei 09-20.</title>
        <authorList>
            <person name="Kalindamar S."/>
            <person name="Kumru S."/>
        </authorList>
    </citation>
    <scope>NUCLEOTIDE SEQUENCE</scope>
    <source>
        <strain evidence="2">09-20</strain>
    </source>
</reference>
<protein>
    <submittedName>
        <fullName evidence="2">Leucyl aminopeptidase</fullName>
    </submittedName>
</protein>
<evidence type="ECO:0000259" key="1">
    <source>
        <dbReference type="Pfam" id="PF26231"/>
    </source>
</evidence>
<dbReference type="RefSeq" id="WP_113043938.1">
    <property type="nucleotide sequence ID" value="NZ_CAWQKC010000050.1"/>
</dbReference>